<keyword evidence="3" id="KW-1185">Reference proteome</keyword>
<dbReference type="EMBL" id="JBHTIR010000626">
    <property type="protein sequence ID" value="MFD0851607.1"/>
    <property type="molecule type" value="Genomic_DNA"/>
</dbReference>
<protein>
    <submittedName>
        <fullName evidence="2">SchA/CurD-like domain-containing protein</fullName>
    </submittedName>
</protein>
<name>A0ABW3CCG0_9ACTN</name>
<reference evidence="3" key="1">
    <citation type="journal article" date="2019" name="Int. J. Syst. Evol. Microbiol.">
        <title>The Global Catalogue of Microorganisms (GCM) 10K type strain sequencing project: providing services to taxonomists for standard genome sequencing and annotation.</title>
        <authorList>
            <consortium name="The Broad Institute Genomics Platform"/>
            <consortium name="The Broad Institute Genome Sequencing Center for Infectious Disease"/>
            <person name="Wu L."/>
            <person name="Ma J."/>
        </authorList>
    </citation>
    <scope>NUCLEOTIDE SEQUENCE [LARGE SCALE GENOMIC DNA]</scope>
    <source>
        <strain evidence="3">JCM 31696</strain>
    </source>
</reference>
<dbReference type="Pfam" id="PF04486">
    <property type="entry name" value="SchA_CurD"/>
    <property type="match status" value="1"/>
</dbReference>
<evidence type="ECO:0000313" key="2">
    <source>
        <dbReference type="EMBL" id="MFD0851607.1"/>
    </source>
</evidence>
<evidence type="ECO:0000259" key="1">
    <source>
        <dbReference type="Pfam" id="PF04486"/>
    </source>
</evidence>
<gene>
    <name evidence="2" type="ORF">ACFQ07_05225</name>
</gene>
<dbReference type="Proteomes" id="UP001597083">
    <property type="component" value="Unassembled WGS sequence"/>
</dbReference>
<feature type="domain" description="SchA/CurD-like" evidence="1">
    <location>
        <begin position="11"/>
        <end position="130"/>
    </location>
</feature>
<evidence type="ECO:0000313" key="3">
    <source>
        <dbReference type="Proteomes" id="UP001597083"/>
    </source>
</evidence>
<comment type="caution">
    <text evidence="2">The sequence shown here is derived from an EMBL/GenBank/DDBJ whole genome shotgun (WGS) entry which is preliminary data.</text>
</comment>
<accession>A0ABW3CCG0</accession>
<dbReference type="InterPro" id="IPR007575">
    <property type="entry name" value="SchA_CurD-like"/>
</dbReference>
<feature type="non-terminal residue" evidence="2">
    <location>
        <position position="1"/>
    </location>
</feature>
<sequence length="148" mass="16107">GTRGTERRPTMPYAAITYDVKPGHEAEIREVFSRFQRPGSPVLHDADGAPVGMLLGTGLFIQGGLMVRVIHYEGGTIDDVARHMSVQEGVHLIETELAPYLATPRETDTTTPAGFVAHFESALMAEIQQFALPGEIAERIRGEAFSTT</sequence>
<organism evidence="2 3">
    <name type="scientific">Actinomadura adrarensis</name>
    <dbReference type="NCBI Taxonomy" id="1819600"/>
    <lineage>
        <taxon>Bacteria</taxon>
        <taxon>Bacillati</taxon>
        <taxon>Actinomycetota</taxon>
        <taxon>Actinomycetes</taxon>
        <taxon>Streptosporangiales</taxon>
        <taxon>Thermomonosporaceae</taxon>
        <taxon>Actinomadura</taxon>
    </lineage>
</organism>
<proteinExistence type="predicted"/>